<proteinExistence type="predicted"/>
<protein>
    <submittedName>
        <fullName evidence="1">Uncharacterized protein</fullName>
    </submittedName>
</protein>
<sequence length="76" mass="8389">MSRLDDVPASSFDLPGRFACMSTDHPKLMEKLAIESFPAEAIHAGDPQTEAPEVLVLHMNLAELVVETPQEKTVWV</sequence>
<dbReference type="Proteomes" id="UP001457282">
    <property type="component" value="Unassembled WGS sequence"/>
</dbReference>
<accession>A0AAW1Y7G3</accession>
<keyword evidence="2" id="KW-1185">Reference proteome</keyword>
<dbReference type="EMBL" id="JBEDUW010000002">
    <property type="protein sequence ID" value="KAK9944802.1"/>
    <property type="molecule type" value="Genomic_DNA"/>
</dbReference>
<organism evidence="1 2">
    <name type="scientific">Rubus argutus</name>
    <name type="common">Southern blackberry</name>
    <dbReference type="NCBI Taxonomy" id="59490"/>
    <lineage>
        <taxon>Eukaryota</taxon>
        <taxon>Viridiplantae</taxon>
        <taxon>Streptophyta</taxon>
        <taxon>Embryophyta</taxon>
        <taxon>Tracheophyta</taxon>
        <taxon>Spermatophyta</taxon>
        <taxon>Magnoliopsida</taxon>
        <taxon>eudicotyledons</taxon>
        <taxon>Gunneridae</taxon>
        <taxon>Pentapetalae</taxon>
        <taxon>rosids</taxon>
        <taxon>fabids</taxon>
        <taxon>Rosales</taxon>
        <taxon>Rosaceae</taxon>
        <taxon>Rosoideae</taxon>
        <taxon>Rosoideae incertae sedis</taxon>
        <taxon>Rubus</taxon>
    </lineage>
</organism>
<dbReference type="AlphaFoldDB" id="A0AAW1Y7G3"/>
<gene>
    <name evidence="1" type="ORF">M0R45_010352</name>
</gene>
<evidence type="ECO:0000313" key="1">
    <source>
        <dbReference type="EMBL" id="KAK9944802.1"/>
    </source>
</evidence>
<evidence type="ECO:0000313" key="2">
    <source>
        <dbReference type="Proteomes" id="UP001457282"/>
    </source>
</evidence>
<name>A0AAW1Y7G3_RUBAR</name>
<comment type="caution">
    <text evidence="1">The sequence shown here is derived from an EMBL/GenBank/DDBJ whole genome shotgun (WGS) entry which is preliminary data.</text>
</comment>
<reference evidence="1 2" key="1">
    <citation type="journal article" date="2023" name="G3 (Bethesda)">
        <title>A chromosome-length genome assembly and annotation of blackberry (Rubus argutus, cv. 'Hillquist').</title>
        <authorList>
            <person name="Bruna T."/>
            <person name="Aryal R."/>
            <person name="Dudchenko O."/>
            <person name="Sargent D.J."/>
            <person name="Mead D."/>
            <person name="Buti M."/>
            <person name="Cavallini A."/>
            <person name="Hytonen T."/>
            <person name="Andres J."/>
            <person name="Pham M."/>
            <person name="Weisz D."/>
            <person name="Mascagni F."/>
            <person name="Usai G."/>
            <person name="Natali L."/>
            <person name="Bassil N."/>
            <person name="Fernandez G.E."/>
            <person name="Lomsadze A."/>
            <person name="Armour M."/>
            <person name="Olukolu B."/>
            <person name="Poorten T."/>
            <person name="Britton C."/>
            <person name="Davik J."/>
            <person name="Ashrafi H."/>
            <person name="Aiden E.L."/>
            <person name="Borodovsky M."/>
            <person name="Worthington M."/>
        </authorList>
    </citation>
    <scope>NUCLEOTIDE SEQUENCE [LARGE SCALE GENOMIC DNA]</scope>
    <source>
        <strain evidence="1">PI 553951</strain>
    </source>
</reference>